<dbReference type="OrthoDB" id="8550833at2"/>
<evidence type="ECO:0000259" key="2">
    <source>
        <dbReference type="Pfam" id="PF13546"/>
    </source>
</evidence>
<dbReference type="EMBL" id="AP018558">
    <property type="protein sequence ID" value="BBD76933.1"/>
    <property type="molecule type" value="Genomic_DNA"/>
</dbReference>
<dbReference type="KEGG" id="htl:HPTL_0663"/>
<dbReference type="SUPFAM" id="SSF53098">
    <property type="entry name" value="Ribonuclease H-like"/>
    <property type="match status" value="1"/>
</dbReference>
<evidence type="ECO:0000313" key="3">
    <source>
        <dbReference type="EMBL" id="BBD76931.1"/>
    </source>
</evidence>
<protein>
    <submittedName>
        <fullName evidence="3">Transposase</fullName>
    </submittedName>
</protein>
<proteinExistence type="predicted"/>
<dbReference type="EMBL" id="AP018558">
    <property type="protein sequence ID" value="BBD76931.1"/>
    <property type="molecule type" value="Genomic_DNA"/>
</dbReference>
<evidence type="ECO:0000313" key="5">
    <source>
        <dbReference type="Proteomes" id="UP000262004"/>
    </source>
</evidence>
<dbReference type="RefSeq" id="WP_119334723.1">
    <property type="nucleotide sequence ID" value="NZ_AP018558.1"/>
</dbReference>
<dbReference type="PANTHER" id="PTHR33627">
    <property type="entry name" value="TRANSPOSASE"/>
    <property type="match status" value="1"/>
</dbReference>
<feature type="region of interest" description="Disordered" evidence="1">
    <location>
        <begin position="403"/>
        <end position="457"/>
    </location>
</feature>
<dbReference type="AlphaFoldDB" id="A0A2Z6DWU8"/>
<dbReference type="Pfam" id="PF13546">
    <property type="entry name" value="DDE_5"/>
    <property type="match status" value="1"/>
</dbReference>
<dbReference type="InterPro" id="IPR012337">
    <property type="entry name" value="RNaseH-like_sf"/>
</dbReference>
<dbReference type="NCBIfam" id="NF033540">
    <property type="entry name" value="transpos_IS701"/>
    <property type="match status" value="1"/>
</dbReference>
<dbReference type="InterPro" id="IPR038721">
    <property type="entry name" value="IS701-like_DDE_dom"/>
</dbReference>
<reference evidence="3 5" key="1">
    <citation type="submission" date="2018-04" db="EMBL/GenBank/DDBJ databases">
        <title>Complete genome sequence of Hydrogenophilus thermoluteolus TH-1.</title>
        <authorList>
            <person name="Arai H."/>
        </authorList>
    </citation>
    <scope>NUCLEOTIDE SEQUENCE [LARGE SCALE GENOMIC DNA]</scope>
    <source>
        <strain evidence="3 5">TH-1</strain>
    </source>
</reference>
<organism evidence="3 5">
    <name type="scientific">Hydrogenophilus thermoluteolus</name>
    <name type="common">Pseudomonas hydrogenothermophila</name>
    <dbReference type="NCBI Taxonomy" id="297"/>
    <lineage>
        <taxon>Bacteria</taxon>
        <taxon>Pseudomonadati</taxon>
        <taxon>Pseudomonadota</taxon>
        <taxon>Hydrogenophilia</taxon>
        <taxon>Hydrogenophilales</taxon>
        <taxon>Hydrogenophilaceae</taxon>
        <taxon>Hydrogenophilus</taxon>
    </lineage>
</organism>
<dbReference type="PANTHER" id="PTHR33627:SF1">
    <property type="entry name" value="TRANSPOSASE"/>
    <property type="match status" value="1"/>
</dbReference>
<evidence type="ECO:0000256" key="1">
    <source>
        <dbReference type="SAM" id="MobiDB-lite"/>
    </source>
</evidence>
<gene>
    <name evidence="3" type="ORF">HPTL_0663</name>
    <name evidence="4" type="ORF">HPTL_0665</name>
</gene>
<sequence>MTPIDELECYLTELTEVLGHADRHAGLKDYCRGLLLPIARKSIEPIAAHLDPERVQAKHQALHHFVAKSPWSDEAVLRKVREIVAPHLALDEACYWIVDETGIPKQGRHSVGVARQYCGQVGKNENCQVAVSLSLASEKGSLPIAFRLYLPEAWANDPERRNKAGVPETVTFATKPEIALSQISEALAAGVPPGVVLADAVYGDTTHFRDQLTAWGLRYAVAVREATTVWPPGVEPLQPEPYTGRGRPAKNLRRSPGHEPVSVKALALSLPQSAYRTVTWREGSNGVLRSRFAAVRVRAAHRDYWRSTLREPEWLLIEWPETESEPSHYFLSTLPETYSLTQLVHTVKMRWRIERDYRELKQEVGLGHYEGRNWRGFHHHATLTIAAYGFLLLQRLKDPDKKNRALSKAPPLPQGYIPRGSPKSTTPRTRLDRNDSLLDCPTHRPAASEVSLLRESA</sequence>
<dbReference type="KEGG" id="htl:HPTL_0665"/>
<accession>A0A2Z6DWU8</accession>
<dbReference type="InterPro" id="IPR039365">
    <property type="entry name" value="IS701-like"/>
</dbReference>
<evidence type="ECO:0000313" key="4">
    <source>
        <dbReference type="EMBL" id="BBD76933.1"/>
    </source>
</evidence>
<keyword evidence="5" id="KW-1185">Reference proteome</keyword>
<dbReference type="Proteomes" id="UP000262004">
    <property type="component" value="Chromosome"/>
</dbReference>
<feature type="domain" description="Transposase IS701-like DDE" evidence="2">
    <location>
        <begin position="14"/>
        <end position="286"/>
    </location>
</feature>
<name>A0A2Z6DWU8_HYDTE</name>
<feature type="region of interest" description="Disordered" evidence="1">
    <location>
        <begin position="234"/>
        <end position="257"/>
    </location>
</feature>